<dbReference type="AlphaFoldDB" id="A0ABD0QWW1"/>
<protein>
    <submittedName>
        <fullName evidence="1">Uncharacterized protein</fullName>
    </submittedName>
</protein>
<organism evidence="1 2">
    <name type="scientific">Cirrhinus mrigala</name>
    <name type="common">Mrigala</name>
    <dbReference type="NCBI Taxonomy" id="683832"/>
    <lineage>
        <taxon>Eukaryota</taxon>
        <taxon>Metazoa</taxon>
        <taxon>Chordata</taxon>
        <taxon>Craniata</taxon>
        <taxon>Vertebrata</taxon>
        <taxon>Euteleostomi</taxon>
        <taxon>Actinopterygii</taxon>
        <taxon>Neopterygii</taxon>
        <taxon>Teleostei</taxon>
        <taxon>Ostariophysi</taxon>
        <taxon>Cypriniformes</taxon>
        <taxon>Cyprinidae</taxon>
        <taxon>Labeoninae</taxon>
        <taxon>Labeonini</taxon>
        <taxon>Cirrhinus</taxon>
    </lineage>
</organism>
<dbReference type="EMBL" id="JAMKFB020000006">
    <property type="protein sequence ID" value="KAL0190513.1"/>
    <property type="molecule type" value="Genomic_DNA"/>
</dbReference>
<dbReference type="PANTHER" id="PTHR46089:SF3">
    <property type="entry name" value="ALSIN"/>
    <property type="match status" value="1"/>
</dbReference>
<reference evidence="1 2" key="1">
    <citation type="submission" date="2024-05" db="EMBL/GenBank/DDBJ databases">
        <title>Genome sequencing and assembly of Indian major carp, Cirrhinus mrigala (Hamilton, 1822).</title>
        <authorList>
            <person name="Mohindra V."/>
            <person name="Chowdhury L.M."/>
            <person name="Lal K."/>
            <person name="Jena J.K."/>
        </authorList>
    </citation>
    <scope>NUCLEOTIDE SEQUENCE [LARGE SCALE GENOMIC DNA]</scope>
    <source>
        <strain evidence="1">CM1030</strain>
        <tissue evidence="1">Blood</tissue>
    </source>
</reference>
<gene>
    <name evidence="1" type="ORF">M9458_013211</name>
</gene>
<evidence type="ECO:0000313" key="2">
    <source>
        <dbReference type="Proteomes" id="UP001529510"/>
    </source>
</evidence>
<proteinExistence type="predicted"/>
<keyword evidence="2" id="KW-1185">Reference proteome</keyword>
<accession>A0ABD0QWW1</accession>
<sequence>SSALLLPVLLPRLYPPLFTLYALEKEKEDDVYWECVLRLNKQPDLALLAFLGVQ</sequence>
<feature type="non-terminal residue" evidence="1">
    <location>
        <position position="54"/>
    </location>
</feature>
<dbReference type="SUPFAM" id="SSF109993">
    <property type="entry name" value="VPS9 domain"/>
    <property type="match status" value="1"/>
</dbReference>
<dbReference type="PANTHER" id="PTHR46089">
    <property type="entry name" value="ALSIN HOMOLOG"/>
    <property type="match status" value="1"/>
</dbReference>
<dbReference type="Proteomes" id="UP001529510">
    <property type="component" value="Unassembled WGS sequence"/>
</dbReference>
<name>A0ABD0QWW1_CIRMR</name>
<feature type="non-terminal residue" evidence="1">
    <location>
        <position position="1"/>
    </location>
</feature>
<evidence type="ECO:0000313" key="1">
    <source>
        <dbReference type="EMBL" id="KAL0190513.1"/>
    </source>
</evidence>
<dbReference type="InterPro" id="IPR051984">
    <property type="entry name" value="Alsin"/>
</dbReference>
<comment type="caution">
    <text evidence="1">The sequence shown here is derived from an EMBL/GenBank/DDBJ whole genome shotgun (WGS) entry which is preliminary data.</text>
</comment>
<dbReference type="InterPro" id="IPR037191">
    <property type="entry name" value="VPS9_dom_sf"/>
</dbReference>